<protein>
    <submittedName>
        <fullName evidence="4">23S rRNA (Guanosine(2251)-2'-O)-methyltransferase RlmB</fullName>
    </submittedName>
</protein>
<sequence>MSSDFIHGIHAVRTYLLAENKTPSCLILKSGSRGPRLREIEEQASRIGCKIDYSDKAQMDKITANHQGVILHITSRSLPEKSLRTLIDQRGSNKLFLILDGITDPRNLGACVRSAATLGATAVLAPKNNSAPLSSVASKSASGGADIIPYIQVSNISRAMNLLKEANFWIVGTVLESGTALAELDLTGNVALVLGSEDKGLRRITKESCDFLATIPMVESSLGFNVSVAAGICLYEIQRQRELATRVPIL</sequence>
<dbReference type="InterPro" id="IPR029064">
    <property type="entry name" value="Ribosomal_eL30-like_sf"/>
</dbReference>
<dbReference type="Gene3D" id="3.30.1330.30">
    <property type="match status" value="1"/>
</dbReference>
<dbReference type="EMBL" id="SHAG01000008">
    <property type="protein sequence ID" value="RZO76748.1"/>
    <property type="molecule type" value="Genomic_DNA"/>
</dbReference>
<organism evidence="4 5">
    <name type="scientific">OM182 bacterium</name>
    <dbReference type="NCBI Taxonomy" id="2510334"/>
    <lineage>
        <taxon>Bacteria</taxon>
        <taxon>Pseudomonadati</taxon>
        <taxon>Pseudomonadota</taxon>
        <taxon>Gammaproteobacteria</taxon>
        <taxon>OMG group</taxon>
        <taxon>OM182 clade</taxon>
    </lineage>
</organism>
<dbReference type="GO" id="GO:0005829">
    <property type="term" value="C:cytosol"/>
    <property type="evidence" value="ECO:0007669"/>
    <property type="project" value="TreeGrafter"/>
</dbReference>
<dbReference type="InterPro" id="IPR013123">
    <property type="entry name" value="SpoU_subst-bd"/>
</dbReference>
<dbReference type="InterPro" id="IPR001537">
    <property type="entry name" value="SpoU_MeTrfase"/>
</dbReference>
<dbReference type="PANTHER" id="PTHR46429">
    <property type="entry name" value="23S RRNA (GUANOSINE-2'-O-)-METHYLTRANSFERASE RLMB"/>
    <property type="match status" value="1"/>
</dbReference>
<dbReference type="GO" id="GO:0070039">
    <property type="term" value="F:rRNA (guanosine-2'-O-)-methyltransferase activity"/>
    <property type="evidence" value="ECO:0007669"/>
    <property type="project" value="TreeGrafter"/>
</dbReference>
<dbReference type="NCBIfam" id="TIGR00186">
    <property type="entry name" value="rRNA_methyl_3"/>
    <property type="match status" value="1"/>
</dbReference>
<dbReference type="CDD" id="cd18103">
    <property type="entry name" value="SpoU-like_RlmB"/>
    <property type="match status" value="1"/>
</dbReference>
<dbReference type="SUPFAM" id="SSF55315">
    <property type="entry name" value="L30e-like"/>
    <property type="match status" value="1"/>
</dbReference>
<evidence type="ECO:0000256" key="1">
    <source>
        <dbReference type="ARBA" id="ARBA00022603"/>
    </source>
</evidence>
<dbReference type="GO" id="GO:0003723">
    <property type="term" value="F:RNA binding"/>
    <property type="evidence" value="ECO:0007669"/>
    <property type="project" value="InterPro"/>
</dbReference>
<dbReference type="Pfam" id="PF08032">
    <property type="entry name" value="SpoU_sub_bind"/>
    <property type="match status" value="1"/>
</dbReference>
<dbReference type="Gene3D" id="3.40.1280.10">
    <property type="match status" value="1"/>
</dbReference>
<evidence type="ECO:0000313" key="4">
    <source>
        <dbReference type="EMBL" id="RZO76748.1"/>
    </source>
</evidence>
<gene>
    <name evidence="4" type="primary">rlmB</name>
    <name evidence="4" type="ORF">EVA68_03415</name>
</gene>
<proteinExistence type="predicted"/>
<dbReference type="InterPro" id="IPR004441">
    <property type="entry name" value="rRNA_MeTrfase_TrmH"/>
</dbReference>
<dbReference type="SUPFAM" id="SSF75217">
    <property type="entry name" value="alpha/beta knot"/>
    <property type="match status" value="1"/>
</dbReference>
<feature type="domain" description="RNA 2-O ribose methyltransferase substrate binding" evidence="3">
    <location>
        <begin position="5"/>
        <end position="79"/>
    </location>
</feature>
<name>A0A520S2Q9_9GAMM</name>
<dbReference type="PANTHER" id="PTHR46429:SF1">
    <property type="entry name" value="23S RRNA (GUANOSINE-2'-O-)-METHYLTRANSFERASE RLMB"/>
    <property type="match status" value="1"/>
</dbReference>
<dbReference type="InterPro" id="IPR029028">
    <property type="entry name" value="Alpha/beta_knot_MTases"/>
</dbReference>
<reference evidence="4 5" key="1">
    <citation type="submission" date="2019-02" db="EMBL/GenBank/DDBJ databases">
        <title>Prokaryotic population dynamics and viral predation in marine succession experiment using metagenomics: the confinement effect.</title>
        <authorList>
            <person name="Haro-Moreno J.M."/>
            <person name="Rodriguez-Valera F."/>
            <person name="Lopez-Perez M."/>
        </authorList>
    </citation>
    <scope>NUCLEOTIDE SEQUENCE [LARGE SCALE GENOMIC DNA]</scope>
    <source>
        <strain evidence="4">MED-G157</strain>
    </source>
</reference>
<dbReference type="Pfam" id="PF00588">
    <property type="entry name" value="SpoU_methylase"/>
    <property type="match status" value="1"/>
</dbReference>
<dbReference type="Proteomes" id="UP000316199">
    <property type="component" value="Unassembled WGS sequence"/>
</dbReference>
<comment type="caution">
    <text evidence="4">The sequence shown here is derived from an EMBL/GenBank/DDBJ whole genome shotgun (WGS) entry which is preliminary data.</text>
</comment>
<dbReference type="AlphaFoldDB" id="A0A520S2Q9"/>
<dbReference type="SMART" id="SM00967">
    <property type="entry name" value="SpoU_sub_bind"/>
    <property type="match status" value="1"/>
</dbReference>
<accession>A0A520S2Q9</accession>
<dbReference type="InterPro" id="IPR029026">
    <property type="entry name" value="tRNA_m1G_MTases_N"/>
</dbReference>
<evidence type="ECO:0000259" key="3">
    <source>
        <dbReference type="SMART" id="SM00967"/>
    </source>
</evidence>
<evidence type="ECO:0000256" key="2">
    <source>
        <dbReference type="ARBA" id="ARBA00022679"/>
    </source>
</evidence>
<keyword evidence="2 4" id="KW-0808">Transferase</keyword>
<evidence type="ECO:0000313" key="5">
    <source>
        <dbReference type="Proteomes" id="UP000316199"/>
    </source>
</evidence>
<keyword evidence="1 4" id="KW-0489">Methyltransferase</keyword>